<keyword evidence="2 5" id="KW-0689">Ribosomal protein</keyword>
<reference evidence="8 9" key="1">
    <citation type="journal article" date="2015" name="Nature">
        <title>rRNA introns, odd ribosomes, and small enigmatic genomes across a large radiation of phyla.</title>
        <authorList>
            <person name="Brown C.T."/>
            <person name="Hug L.A."/>
            <person name="Thomas B.C."/>
            <person name="Sharon I."/>
            <person name="Castelle C.J."/>
            <person name="Singh A."/>
            <person name="Wilkins M.J."/>
            <person name="Williams K.H."/>
            <person name="Banfield J.F."/>
        </authorList>
    </citation>
    <scope>NUCLEOTIDE SEQUENCE [LARGE SCALE GENOMIC DNA]</scope>
</reference>
<dbReference type="STRING" id="1618480.US11_C0001G0108"/>
<evidence type="ECO:0000256" key="5">
    <source>
        <dbReference type="HAMAP-Rule" id="MF_01326"/>
    </source>
</evidence>
<dbReference type="PANTHER" id="PTHR12903">
    <property type="entry name" value="MITOCHONDRIAL RIBOSOMAL PROTEIN L24"/>
    <property type="match status" value="1"/>
</dbReference>
<evidence type="ECO:0000256" key="4">
    <source>
        <dbReference type="ARBA" id="ARBA00035206"/>
    </source>
</evidence>
<comment type="subunit">
    <text evidence="5">Part of the 50S ribosomal subunit.</text>
</comment>
<dbReference type="GO" id="GO:0003735">
    <property type="term" value="F:structural constituent of ribosome"/>
    <property type="evidence" value="ECO:0007669"/>
    <property type="project" value="InterPro"/>
</dbReference>
<comment type="caution">
    <text evidence="8">The sequence shown here is derived from an EMBL/GenBank/DDBJ whole genome shotgun (WGS) entry which is preliminary data.</text>
</comment>
<evidence type="ECO:0000313" key="9">
    <source>
        <dbReference type="Proteomes" id="UP000034344"/>
    </source>
</evidence>
<evidence type="ECO:0000256" key="3">
    <source>
        <dbReference type="ARBA" id="ARBA00023274"/>
    </source>
</evidence>
<dbReference type="InterPro" id="IPR057264">
    <property type="entry name" value="Ribosomal_uL24_C"/>
</dbReference>
<protein>
    <recommendedName>
        <fullName evidence="4 5">Large ribosomal subunit protein uL24</fullName>
    </recommendedName>
</protein>
<dbReference type="GO" id="GO:0006412">
    <property type="term" value="P:translation"/>
    <property type="evidence" value="ECO:0007669"/>
    <property type="project" value="UniProtKB-UniRule"/>
</dbReference>
<keyword evidence="5" id="KW-0699">rRNA-binding</keyword>
<organism evidence="8 9">
    <name type="scientific">Candidatus Roizmanbacteria bacterium GW2011_GWA2_36_23</name>
    <dbReference type="NCBI Taxonomy" id="1618480"/>
    <lineage>
        <taxon>Bacteria</taxon>
        <taxon>Candidatus Roizmaniibacteriota</taxon>
    </lineage>
</organism>
<dbReference type="InterPro" id="IPR003256">
    <property type="entry name" value="Ribosomal_uL24"/>
</dbReference>
<evidence type="ECO:0000256" key="2">
    <source>
        <dbReference type="ARBA" id="ARBA00022980"/>
    </source>
</evidence>
<evidence type="ECO:0000256" key="6">
    <source>
        <dbReference type="RuleBase" id="RU003477"/>
    </source>
</evidence>
<gene>
    <name evidence="5" type="primary">rplX</name>
    <name evidence="8" type="ORF">US11_C0001G0108</name>
</gene>
<evidence type="ECO:0000259" key="7">
    <source>
        <dbReference type="SMART" id="SM00739"/>
    </source>
</evidence>
<dbReference type="InterPro" id="IPR005824">
    <property type="entry name" value="KOW"/>
</dbReference>
<dbReference type="Pfam" id="PF17136">
    <property type="entry name" value="ribosomal_L24"/>
    <property type="match status" value="1"/>
</dbReference>
<dbReference type="GO" id="GO:0005840">
    <property type="term" value="C:ribosome"/>
    <property type="evidence" value="ECO:0007669"/>
    <property type="project" value="UniProtKB-KW"/>
</dbReference>
<name>A0A0G0GQT9_9BACT</name>
<keyword evidence="5" id="KW-0694">RNA-binding</keyword>
<dbReference type="SMART" id="SM00739">
    <property type="entry name" value="KOW"/>
    <property type="match status" value="1"/>
</dbReference>
<dbReference type="Proteomes" id="UP000034344">
    <property type="component" value="Unassembled WGS sequence"/>
</dbReference>
<dbReference type="HAMAP" id="MF_01326_B">
    <property type="entry name" value="Ribosomal_uL24_B"/>
    <property type="match status" value="1"/>
</dbReference>
<dbReference type="Pfam" id="PF00467">
    <property type="entry name" value="KOW"/>
    <property type="match status" value="1"/>
</dbReference>
<accession>A0A0G0GQT9</accession>
<dbReference type="AlphaFoldDB" id="A0A0G0GQT9"/>
<evidence type="ECO:0000313" key="8">
    <source>
        <dbReference type="EMBL" id="KKQ02149.1"/>
    </source>
</evidence>
<proteinExistence type="inferred from homology"/>
<dbReference type="CDD" id="cd06089">
    <property type="entry name" value="KOW_RPL26"/>
    <property type="match status" value="1"/>
</dbReference>
<dbReference type="GO" id="GO:0019843">
    <property type="term" value="F:rRNA binding"/>
    <property type="evidence" value="ECO:0007669"/>
    <property type="project" value="UniProtKB-UniRule"/>
</dbReference>
<dbReference type="InterPro" id="IPR041988">
    <property type="entry name" value="Ribosomal_uL24_KOW"/>
</dbReference>
<feature type="domain" description="KOW" evidence="7">
    <location>
        <begin position="2"/>
        <end position="29"/>
    </location>
</feature>
<dbReference type="GO" id="GO:1990904">
    <property type="term" value="C:ribonucleoprotein complex"/>
    <property type="evidence" value="ECO:0007669"/>
    <property type="project" value="UniProtKB-KW"/>
</dbReference>
<dbReference type="NCBIfam" id="TIGR01079">
    <property type="entry name" value="rplX_bact"/>
    <property type="match status" value="1"/>
</dbReference>
<dbReference type="SUPFAM" id="SSF50104">
    <property type="entry name" value="Translation proteins SH3-like domain"/>
    <property type="match status" value="1"/>
</dbReference>
<sequence length="101" mass="11493">MKIKKGDKIKVISGKDKGREGTVEKVYKKSNRILVPKVNIYKKHIKKNEKMPQGGVVELPRPLNVAKVMIICPKCTKMTRIGYQVIKGKKLRICKKCSSKI</sequence>
<dbReference type="EMBL" id="LBRS01000001">
    <property type="protein sequence ID" value="KKQ02149.1"/>
    <property type="molecule type" value="Genomic_DNA"/>
</dbReference>
<dbReference type="InterPro" id="IPR005825">
    <property type="entry name" value="Ribosomal_uL24_CS"/>
</dbReference>
<evidence type="ECO:0000256" key="1">
    <source>
        <dbReference type="ARBA" id="ARBA00010618"/>
    </source>
</evidence>
<comment type="function">
    <text evidence="5">One of two assembly initiator proteins, it binds directly to the 5'-end of the 23S rRNA, where it nucleates assembly of the 50S subunit.</text>
</comment>
<comment type="similarity">
    <text evidence="1 5 6">Belongs to the universal ribosomal protein uL24 family.</text>
</comment>
<keyword evidence="3 5" id="KW-0687">Ribonucleoprotein</keyword>
<dbReference type="PROSITE" id="PS01108">
    <property type="entry name" value="RIBOSOMAL_L24"/>
    <property type="match status" value="1"/>
</dbReference>
<comment type="function">
    <text evidence="5">One of the proteins that surrounds the polypeptide exit tunnel on the outside of the subunit.</text>
</comment>
<dbReference type="InterPro" id="IPR014722">
    <property type="entry name" value="Rib_uL2_dom2"/>
</dbReference>
<dbReference type="InterPro" id="IPR008991">
    <property type="entry name" value="Translation_prot_SH3-like_sf"/>
</dbReference>
<dbReference type="Gene3D" id="2.30.30.30">
    <property type="match status" value="1"/>
</dbReference>